<evidence type="ECO:0000313" key="2">
    <source>
        <dbReference type="Proteomes" id="UP000501849"/>
    </source>
</evidence>
<keyword evidence="2" id="KW-1185">Reference proteome</keyword>
<organism evidence="1 2">
    <name type="scientific">Mycolicibacterium frederiksbergense</name>
    <dbReference type="NCBI Taxonomy" id="117567"/>
    <lineage>
        <taxon>Bacteria</taxon>
        <taxon>Bacillati</taxon>
        <taxon>Actinomycetota</taxon>
        <taxon>Actinomycetes</taxon>
        <taxon>Mycobacteriales</taxon>
        <taxon>Mycobacteriaceae</taxon>
        <taxon>Mycolicibacterium</taxon>
    </lineage>
</organism>
<dbReference type="Proteomes" id="UP000501849">
    <property type="component" value="Chromosome"/>
</dbReference>
<dbReference type="KEGG" id="mfre:EXE63_23510"/>
<dbReference type="RefSeq" id="WP_168143917.1">
    <property type="nucleotide sequence ID" value="NZ_CP038799.1"/>
</dbReference>
<gene>
    <name evidence="1" type="ORF">EXE63_23510</name>
</gene>
<reference evidence="1 2" key="1">
    <citation type="submission" date="2019-04" db="EMBL/GenBank/DDBJ databases">
        <title>Draft, Whole-Genome Sequence of the Anthracene-degrading Mycobacterium frederiksbergense LB501T, Isolated from a Polycyclic Aromatic Hydrocarbon (PAH)-Contaminated Soil.</title>
        <authorList>
            <person name="Augelletti F."/>
        </authorList>
    </citation>
    <scope>NUCLEOTIDE SEQUENCE [LARGE SCALE GENOMIC DNA]</scope>
    <source>
        <strain evidence="1 2">LB 501T</strain>
    </source>
</reference>
<proteinExistence type="predicted"/>
<protein>
    <submittedName>
        <fullName evidence="1">Uncharacterized protein</fullName>
    </submittedName>
</protein>
<accession>A0A6H0S8C2</accession>
<name>A0A6H0S8C2_9MYCO</name>
<evidence type="ECO:0000313" key="1">
    <source>
        <dbReference type="EMBL" id="QIV83524.1"/>
    </source>
</evidence>
<sequence length="197" mass="21463">MAAARDWILRQWHDFVGPEATRTDNICTLTLAAVGGLAARRLSRHDVCATDGLVLDGVAVDLWGGAWANNTRACARWYERSGQTDRHHLTFAAAHLHPLVYAWIDRHHRANPTVWAATHYGYLLVATLVIRARPRHRRLLGVLTTVGGVALDRALGPSSAAPWFGPVFYAKLLLGHASAARWSDAELAAPPDLGAIG</sequence>
<dbReference type="EMBL" id="CP038799">
    <property type="protein sequence ID" value="QIV83524.1"/>
    <property type="molecule type" value="Genomic_DNA"/>
</dbReference>
<dbReference type="AlphaFoldDB" id="A0A6H0S8C2"/>